<dbReference type="GO" id="GO:0004300">
    <property type="term" value="F:enoyl-CoA hydratase activity"/>
    <property type="evidence" value="ECO:0007669"/>
    <property type="project" value="UniProtKB-EC"/>
</dbReference>
<accession>A0A0J1CV34</accession>
<reference evidence="3 4" key="1">
    <citation type="journal article" date="2015" name="Genome Announc.">
        <title>Draft Genome Sequence of Burkholderia sp. Strain PML1(12), an Ectomycorrhizosphere-Inhabiting Bacterium with Effective Mineral-Weathering Ability.</title>
        <authorList>
            <person name="Uroz S."/>
            <person name="Oger P."/>
        </authorList>
    </citation>
    <scope>NUCLEOTIDE SEQUENCE [LARGE SCALE GENOMIC DNA]</scope>
    <source>
        <strain evidence="4">PML1(12)</strain>
    </source>
</reference>
<dbReference type="Gene3D" id="3.90.226.10">
    <property type="entry name" value="2-enoyl-CoA Hydratase, Chain A, domain 1"/>
    <property type="match status" value="1"/>
</dbReference>
<dbReference type="InterPro" id="IPR014748">
    <property type="entry name" value="Enoyl-CoA_hydra_C"/>
</dbReference>
<dbReference type="InterPro" id="IPR029045">
    <property type="entry name" value="ClpP/crotonase-like_dom_sf"/>
</dbReference>
<proteinExistence type="inferred from homology"/>
<gene>
    <name evidence="3" type="ORF">EOS_20000</name>
</gene>
<evidence type="ECO:0000256" key="2">
    <source>
        <dbReference type="RuleBase" id="RU003707"/>
    </source>
</evidence>
<organism evidence="3 4">
    <name type="scientific">Caballeronia mineralivorans PML1(12)</name>
    <dbReference type="NCBI Taxonomy" id="908627"/>
    <lineage>
        <taxon>Bacteria</taxon>
        <taxon>Pseudomonadati</taxon>
        <taxon>Pseudomonadota</taxon>
        <taxon>Betaproteobacteria</taxon>
        <taxon>Burkholderiales</taxon>
        <taxon>Burkholderiaceae</taxon>
        <taxon>Caballeronia</taxon>
    </lineage>
</organism>
<dbReference type="Pfam" id="PF00378">
    <property type="entry name" value="ECH_1"/>
    <property type="match status" value="1"/>
</dbReference>
<dbReference type="RefSeq" id="WP_047848426.1">
    <property type="nucleotide sequence ID" value="NZ_AEJF01000124.1"/>
</dbReference>
<evidence type="ECO:0000313" key="3">
    <source>
        <dbReference type="EMBL" id="KLU24465.1"/>
    </source>
</evidence>
<dbReference type="CDD" id="cd06558">
    <property type="entry name" value="crotonase-like"/>
    <property type="match status" value="1"/>
</dbReference>
<dbReference type="PATRIC" id="fig|908627.4.peg.4481"/>
<keyword evidence="4" id="KW-1185">Reference proteome</keyword>
<evidence type="ECO:0000256" key="1">
    <source>
        <dbReference type="ARBA" id="ARBA00005254"/>
    </source>
</evidence>
<dbReference type="InterPro" id="IPR001753">
    <property type="entry name" value="Enoyl-CoA_hydra/iso"/>
</dbReference>
<dbReference type="PROSITE" id="PS00166">
    <property type="entry name" value="ENOYL_COA_HYDRATASE"/>
    <property type="match status" value="1"/>
</dbReference>
<dbReference type="OrthoDB" id="5291143at2"/>
<comment type="caution">
    <text evidence="3">The sequence shown here is derived from an EMBL/GenBank/DDBJ whole genome shotgun (WGS) entry which is preliminary data.</text>
</comment>
<dbReference type="InterPro" id="IPR018376">
    <property type="entry name" value="Enoyl-CoA_hyd/isom_CS"/>
</dbReference>
<keyword evidence="3" id="KW-0456">Lyase</keyword>
<dbReference type="SUPFAM" id="SSF52096">
    <property type="entry name" value="ClpP/crotonase"/>
    <property type="match status" value="1"/>
</dbReference>
<sequence length="282" mass="30331">MNDNTAALFAGNRTTLGDYHANHFGWSVTNGVGTITLDRPERKNPLTFESYAELRDLFRQLAYATDVKSVVIHGAGDNFCSGGDVHDIIAPLVDLPMPELLMFTRMTGDLVKAMRHCPQPIVSAVDGICAGAGAIVAMASDLRLGTARSKLAFLFTRVGLAGCDMGACAILPRIIGQGRAAELLFTGRSASGDEGFAWGFYNRLCEPGDVVREAQSLAFDLASGPTFAHGITKKMLHQEWSMSIDEAIESEAQAQAICMATNDFGRAYRAFAAKTRPVFEGD</sequence>
<comment type="similarity">
    <text evidence="1 2">Belongs to the enoyl-CoA hydratase/isomerase family.</text>
</comment>
<dbReference type="Proteomes" id="UP000035963">
    <property type="component" value="Unassembled WGS sequence"/>
</dbReference>
<dbReference type="EMBL" id="AEJF01000124">
    <property type="protein sequence ID" value="KLU24465.1"/>
    <property type="molecule type" value="Genomic_DNA"/>
</dbReference>
<dbReference type="PANTHER" id="PTHR43459">
    <property type="entry name" value="ENOYL-COA HYDRATASE"/>
    <property type="match status" value="1"/>
</dbReference>
<dbReference type="EC" id="4.2.1.17" evidence="3"/>
<dbReference type="AlphaFoldDB" id="A0A0J1CV34"/>
<protein>
    <submittedName>
        <fullName evidence="3">Enoyl-CoA hydratase</fullName>
        <ecNumber evidence="3">4.2.1.17</ecNumber>
    </submittedName>
</protein>
<dbReference type="PANTHER" id="PTHR43459:SF1">
    <property type="entry name" value="EG:BACN32G11.4 PROTEIN"/>
    <property type="match status" value="1"/>
</dbReference>
<dbReference type="NCBIfam" id="NF006107">
    <property type="entry name" value="PRK08258.1"/>
    <property type="match status" value="1"/>
</dbReference>
<name>A0A0J1CV34_9BURK</name>
<dbReference type="Gene3D" id="1.10.12.10">
    <property type="entry name" value="Lyase 2-enoyl-coa Hydratase, Chain A, domain 2"/>
    <property type="match status" value="1"/>
</dbReference>
<evidence type="ECO:0000313" key="4">
    <source>
        <dbReference type="Proteomes" id="UP000035963"/>
    </source>
</evidence>